<dbReference type="PANTHER" id="PTHR43400">
    <property type="entry name" value="FUMARATE REDUCTASE"/>
    <property type="match status" value="1"/>
</dbReference>
<feature type="domain" description="FAD-dependent oxidoreductase 2 FAD-binding" evidence="5">
    <location>
        <begin position="58"/>
        <end position="483"/>
    </location>
</feature>
<dbReference type="Gene3D" id="3.50.50.60">
    <property type="entry name" value="FAD/NAD(P)-binding domain"/>
    <property type="match status" value="1"/>
</dbReference>
<dbReference type="SUPFAM" id="SSF56425">
    <property type="entry name" value="Succinate dehydrogenase/fumarate reductase flavoprotein, catalytic domain"/>
    <property type="match status" value="1"/>
</dbReference>
<evidence type="ECO:0000256" key="3">
    <source>
        <dbReference type="ARBA" id="ARBA00022827"/>
    </source>
</evidence>
<comment type="cofactor">
    <cofactor evidence="1">
        <name>FAD</name>
        <dbReference type="ChEBI" id="CHEBI:57692"/>
    </cofactor>
</comment>
<dbReference type="PANTHER" id="PTHR43400:SF10">
    <property type="entry name" value="3-OXOSTEROID 1-DEHYDROGENASE"/>
    <property type="match status" value="1"/>
</dbReference>
<dbReference type="InterPro" id="IPR027477">
    <property type="entry name" value="Succ_DH/fumarate_Rdtase_cat_sf"/>
</dbReference>
<organism evidence="6 7">
    <name type="scientific">Parasutterella excrementihominis</name>
    <dbReference type="NCBI Taxonomy" id="487175"/>
    <lineage>
        <taxon>Bacteria</taxon>
        <taxon>Pseudomonadati</taxon>
        <taxon>Pseudomonadota</taxon>
        <taxon>Betaproteobacteria</taxon>
        <taxon>Burkholderiales</taxon>
        <taxon>Sutterellaceae</taxon>
        <taxon>Parasutterella</taxon>
    </lineage>
</organism>
<protein>
    <submittedName>
        <fullName evidence="6">FAD-dependent oxidoreductase</fullName>
    </submittedName>
</protein>
<dbReference type="AlphaFoldDB" id="A0A6I3S3C0"/>
<sequence length="507" mass="55072">MHSIGQENSSLLPLNKQEYIMVSRRNMLKTGLTAVFGACAVQTASASEVQQKSQNNFDVVILGAGTGGLVTAIEAADLGLKPVVLEKMECSAGNSLYASGGIAAWGTSQQKEEGRNETKESFREDMMKVSEYRADPALVGAYVNHIPEDFEWLKKQGVKFSKIGKKPWPLNYRMHNVDGQGLTGGARLVRYLLEACEKRNIPIIYNTKAIELLTNDAGRVIGVRAQGDLHKTDYFAKDGVVIATGGFSANRELLCRYMGGPLSRLVLRGSPYVTGDNLMLTAPVGAQLVHIDQFHCGPIVEETHANPNFVIDAGQGIDVDVRGHRFMDEIYTYTQKSMATATKTPENMAYHIIDAHWPKAESAAKKFLAMNTKVLVAQTPEELAKRMGVDPKVILSLFKEYNDALAANKLKELNPPCSLKEPQPLNKAPYYAFPFQGGITATFGGPKINANAQVINNEGRVIPGLYAVGNAAGGLFYGNYIGGTQLGGATVFGRIAARKMASLHKNN</sequence>
<dbReference type="PRINTS" id="PR00368">
    <property type="entry name" value="FADPNR"/>
</dbReference>
<evidence type="ECO:0000259" key="5">
    <source>
        <dbReference type="Pfam" id="PF00890"/>
    </source>
</evidence>
<evidence type="ECO:0000256" key="4">
    <source>
        <dbReference type="ARBA" id="ARBA00023002"/>
    </source>
</evidence>
<evidence type="ECO:0000256" key="2">
    <source>
        <dbReference type="ARBA" id="ARBA00022630"/>
    </source>
</evidence>
<dbReference type="InterPro" id="IPR050315">
    <property type="entry name" value="FAD-oxidoreductase_2"/>
</dbReference>
<dbReference type="PRINTS" id="PR00411">
    <property type="entry name" value="PNDRDTASEI"/>
</dbReference>
<dbReference type="InterPro" id="IPR003953">
    <property type="entry name" value="FAD-dep_OxRdtase_2_FAD-bd"/>
</dbReference>
<keyword evidence="2" id="KW-0285">Flavoprotein</keyword>
<dbReference type="GO" id="GO:0016491">
    <property type="term" value="F:oxidoreductase activity"/>
    <property type="evidence" value="ECO:0007669"/>
    <property type="project" value="UniProtKB-KW"/>
</dbReference>
<evidence type="ECO:0000313" key="6">
    <source>
        <dbReference type="EMBL" id="MTU42614.1"/>
    </source>
</evidence>
<dbReference type="InterPro" id="IPR036188">
    <property type="entry name" value="FAD/NAD-bd_sf"/>
</dbReference>
<proteinExistence type="predicted"/>
<keyword evidence="3" id="KW-0274">FAD</keyword>
<dbReference type="Gene3D" id="3.90.700.10">
    <property type="entry name" value="Succinate dehydrogenase/fumarate reductase flavoprotein, catalytic domain"/>
    <property type="match status" value="1"/>
</dbReference>
<dbReference type="GO" id="GO:0008202">
    <property type="term" value="P:steroid metabolic process"/>
    <property type="evidence" value="ECO:0007669"/>
    <property type="project" value="UniProtKB-ARBA"/>
</dbReference>
<dbReference type="Proteomes" id="UP000462362">
    <property type="component" value="Unassembled WGS sequence"/>
</dbReference>
<accession>A0A6I3S3C0</accession>
<dbReference type="SUPFAM" id="SSF51905">
    <property type="entry name" value="FAD/NAD(P)-binding domain"/>
    <property type="match status" value="1"/>
</dbReference>
<gene>
    <name evidence="6" type="ORF">GMD42_03050</name>
</gene>
<reference evidence="6 7" key="1">
    <citation type="journal article" date="2019" name="Nat. Med.">
        <title>A library of human gut bacterial isolates paired with longitudinal multiomics data enables mechanistic microbiome research.</title>
        <authorList>
            <person name="Poyet M."/>
            <person name="Groussin M."/>
            <person name="Gibbons S.M."/>
            <person name="Avila-Pacheco J."/>
            <person name="Jiang X."/>
            <person name="Kearney S.M."/>
            <person name="Perrotta A.R."/>
            <person name="Berdy B."/>
            <person name="Zhao S."/>
            <person name="Lieberman T.D."/>
            <person name="Swanson P.K."/>
            <person name="Smith M."/>
            <person name="Roesemann S."/>
            <person name="Alexander J.E."/>
            <person name="Rich S.A."/>
            <person name="Livny J."/>
            <person name="Vlamakis H."/>
            <person name="Clish C."/>
            <person name="Bullock K."/>
            <person name="Deik A."/>
            <person name="Scott J."/>
            <person name="Pierce K.A."/>
            <person name="Xavier R.J."/>
            <person name="Alm E.J."/>
        </authorList>
    </citation>
    <scope>NUCLEOTIDE SEQUENCE [LARGE SCALE GENOMIC DNA]</scope>
    <source>
        <strain evidence="6 7">BIOML-A2</strain>
    </source>
</reference>
<dbReference type="Pfam" id="PF00890">
    <property type="entry name" value="FAD_binding_2"/>
    <property type="match status" value="1"/>
</dbReference>
<name>A0A6I3S3C0_9BURK</name>
<evidence type="ECO:0000313" key="7">
    <source>
        <dbReference type="Proteomes" id="UP000462362"/>
    </source>
</evidence>
<keyword evidence="4" id="KW-0560">Oxidoreductase</keyword>
<evidence type="ECO:0000256" key="1">
    <source>
        <dbReference type="ARBA" id="ARBA00001974"/>
    </source>
</evidence>
<dbReference type="EMBL" id="WNCL01000006">
    <property type="protein sequence ID" value="MTU42614.1"/>
    <property type="molecule type" value="Genomic_DNA"/>
</dbReference>
<comment type="caution">
    <text evidence="6">The sequence shown here is derived from an EMBL/GenBank/DDBJ whole genome shotgun (WGS) entry which is preliminary data.</text>
</comment>